<accession>A0A147GXC0</accession>
<evidence type="ECO:0000313" key="3">
    <source>
        <dbReference type="Proteomes" id="UP000072741"/>
    </source>
</evidence>
<evidence type="ECO:0000313" key="2">
    <source>
        <dbReference type="EMBL" id="KTT22336.1"/>
    </source>
</evidence>
<evidence type="ECO:0000256" key="1">
    <source>
        <dbReference type="SAM" id="MobiDB-lite"/>
    </source>
</evidence>
<sequence length="246" mass="24848">MTDAAPRPQARPVPPRGPAAAGPVIAAGPAAAMPAPMAAPMPPQPVPMAQASVSGTLARWLINPNGEADGLLLDNGTQVNFPPHLSADLTALVQAGDRVEVTGWRAGDGQAMQAQQIAAKGRAVVDTPPNPGAVPPAPRAMGALAAMNAGGRIARVLTTGRGDTNGVLLEDGTVVRFPPHVGRMIAGLLQPGAPLYVQGWGTRSNLGTALEATRLGATPQSLQDVLAGPVSGPVDLPRPGAPRRPV</sequence>
<protein>
    <submittedName>
        <fullName evidence="2">Uncharacterized protein</fullName>
    </submittedName>
</protein>
<dbReference type="OrthoDB" id="481082at2"/>
<organism evidence="2 3">
    <name type="scientific">Pseudacidovorax intermedius</name>
    <dbReference type="NCBI Taxonomy" id="433924"/>
    <lineage>
        <taxon>Bacteria</taxon>
        <taxon>Pseudomonadati</taxon>
        <taxon>Pseudomonadota</taxon>
        <taxon>Betaproteobacteria</taxon>
        <taxon>Burkholderiales</taxon>
        <taxon>Comamonadaceae</taxon>
        <taxon>Pseudacidovorax</taxon>
    </lineage>
</organism>
<feature type="region of interest" description="Disordered" evidence="1">
    <location>
        <begin position="224"/>
        <end position="246"/>
    </location>
</feature>
<feature type="region of interest" description="Disordered" evidence="1">
    <location>
        <begin position="1"/>
        <end position="23"/>
    </location>
</feature>
<dbReference type="AlphaFoldDB" id="A0A147GXC0"/>
<gene>
    <name evidence="2" type="ORF">NS331_09715</name>
</gene>
<dbReference type="EMBL" id="LDSL01000058">
    <property type="protein sequence ID" value="KTT22336.1"/>
    <property type="molecule type" value="Genomic_DNA"/>
</dbReference>
<keyword evidence="3" id="KW-1185">Reference proteome</keyword>
<comment type="caution">
    <text evidence="2">The sequence shown here is derived from an EMBL/GenBank/DDBJ whole genome shotgun (WGS) entry which is preliminary data.</text>
</comment>
<dbReference type="Proteomes" id="UP000072741">
    <property type="component" value="Unassembled WGS sequence"/>
</dbReference>
<dbReference type="PATRIC" id="fig|433924.3.peg.3931"/>
<name>A0A147GXC0_9BURK</name>
<proteinExistence type="predicted"/>
<reference evidence="2 3" key="1">
    <citation type="journal article" date="2016" name="Front. Microbiol.">
        <title>Genomic Resource of Rice Seed Associated Bacteria.</title>
        <authorList>
            <person name="Midha S."/>
            <person name="Bansal K."/>
            <person name="Sharma S."/>
            <person name="Kumar N."/>
            <person name="Patil P.P."/>
            <person name="Chaudhry V."/>
            <person name="Patil P.B."/>
        </authorList>
    </citation>
    <scope>NUCLEOTIDE SEQUENCE [LARGE SCALE GENOMIC DNA]</scope>
    <source>
        <strain evidence="2 3">NS331</strain>
    </source>
</reference>